<dbReference type="EMBL" id="UHIO01000001">
    <property type="protein sequence ID" value="SUP43997.1"/>
    <property type="molecule type" value="Genomic_DNA"/>
</dbReference>
<accession>A0A380NLX2</accession>
<sequence>MEFRIATAQDTEAVKNLWAYCFETADDPFFQYYFSKAYEPEHTMVGYEGDLLASMVHLRQYTLAVRGAQLPVSYMVGVATDPVARRGGIGGQLLLSSLEELKQRGQGLTILMPSKAAFYQQYGWELYAHQWVQTLPLEELRPLTDKTLHFGLVHSDDEWSKLAPVYETYTKGVSGYAIRGEKEWRRLLGSFFAEGVRVAYVADEAGHIEGYAVYRLGAEEIPVTEFVYTSRRAQKGLLNYLYNHRSQGSSIRWNEGMQDESYIFHPNGKTGHTTMPYMMSRIVDVVTAMASVPAHIDGHWSRISAVSEGGTYTFILGVKDSLASWNEGTYEVTVQHQGTVQAKKVADVVNNDVDVVMAVGALSLILMGRMTASELAFEGKVSGNDTVLAMLDRIYPKQKTYINEWW</sequence>
<dbReference type="InterPro" id="IPR036527">
    <property type="entry name" value="SCP2_sterol-bd_dom_sf"/>
</dbReference>
<gene>
    <name evidence="2" type="ORF">NCTC12020_01450</name>
</gene>
<dbReference type="RefSeq" id="WP_115310585.1">
    <property type="nucleotide sequence ID" value="NZ_UHIO01000001.1"/>
</dbReference>
<keyword evidence="2" id="KW-0808">Transferase</keyword>
<dbReference type="Pfam" id="PF17668">
    <property type="entry name" value="Acetyltransf_17"/>
    <property type="match status" value="1"/>
</dbReference>
<dbReference type="PROSITE" id="PS51186">
    <property type="entry name" value="GNAT"/>
    <property type="match status" value="1"/>
</dbReference>
<dbReference type="SUPFAM" id="SSF55729">
    <property type="entry name" value="Acyl-CoA N-acyltransferases (Nat)"/>
    <property type="match status" value="1"/>
</dbReference>
<dbReference type="InterPro" id="IPR000182">
    <property type="entry name" value="GNAT_dom"/>
</dbReference>
<dbReference type="Proteomes" id="UP000255367">
    <property type="component" value="Unassembled WGS sequence"/>
</dbReference>
<dbReference type="Gene3D" id="3.40.630.30">
    <property type="match status" value="2"/>
</dbReference>
<dbReference type="SUPFAM" id="SSF55718">
    <property type="entry name" value="SCP-like"/>
    <property type="match status" value="1"/>
</dbReference>
<dbReference type="PANTHER" id="PTHR37817">
    <property type="entry name" value="N-ACETYLTRANSFERASE EIS"/>
    <property type="match status" value="1"/>
</dbReference>
<dbReference type="InterPro" id="IPR041380">
    <property type="entry name" value="Acetyltransf_17"/>
</dbReference>
<feature type="domain" description="N-acetyltransferase" evidence="1">
    <location>
        <begin position="1"/>
        <end position="144"/>
    </location>
</feature>
<dbReference type="InterPro" id="IPR025559">
    <property type="entry name" value="Eis_dom"/>
</dbReference>
<name>A0A380NLX2_9FIRM</name>
<dbReference type="OrthoDB" id="9768284at2"/>
<dbReference type="InterPro" id="IPR051554">
    <property type="entry name" value="Acetyltransferase_Eis"/>
</dbReference>
<dbReference type="Gene3D" id="3.30.1050.10">
    <property type="entry name" value="SCP2 sterol-binding domain"/>
    <property type="match status" value="1"/>
</dbReference>
<reference evidence="2 3" key="1">
    <citation type="submission" date="2018-06" db="EMBL/GenBank/DDBJ databases">
        <authorList>
            <consortium name="Pathogen Informatics"/>
            <person name="Doyle S."/>
        </authorList>
    </citation>
    <scope>NUCLEOTIDE SEQUENCE [LARGE SCALE GENOMIC DNA]</scope>
    <source>
        <strain evidence="2 3">NCTC12020</strain>
    </source>
</reference>
<dbReference type="Pfam" id="PF13527">
    <property type="entry name" value="Acetyltransf_9"/>
    <property type="match status" value="1"/>
</dbReference>
<proteinExistence type="predicted"/>
<evidence type="ECO:0000313" key="2">
    <source>
        <dbReference type="EMBL" id="SUP43997.1"/>
    </source>
</evidence>
<protein>
    <submittedName>
        <fullName evidence="2">Predicted acetyltransferase involved in intracellular survival and related acetyltransferases</fullName>
    </submittedName>
</protein>
<keyword evidence="3" id="KW-1185">Reference proteome</keyword>
<evidence type="ECO:0000313" key="3">
    <source>
        <dbReference type="Proteomes" id="UP000255367"/>
    </source>
</evidence>
<dbReference type="GO" id="GO:0030649">
    <property type="term" value="P:aminoglycoside antibiotic catabolic process"/>
    <property type="evidence" value="ECO:0007669"/>
    <property type="project" value="TreeGrafter"/>
</dbReference>
<dbReference type="PANTHER" id="PTHR37817:SF1">
    <property type="entry name" value="N-ACETYLTRANSFERASE EIS"/>
    <property type="match status" value="1"/>
</dbReference>
<evidence type="ECO:0000259" key="1">
    <source>
        <dbReference type="PROSITE" id="PS51186"/>
    </source>
</evidence>
<dbReference type="Pfam" id="PF13530">
    <property type="entry name" value="SCP2_2"/>
    <property type="match status" value="1"/>
</dbReference>
<dbReference type="AlphaFoldDB" id="A0A380NLX2"/>
<organism evidence="2 3">
    <name type="scientific">Veillonella criceti</name>
    <dbReference type="NCBI Taxonomy" id="103891"/>
    <lineage>
        <taxon>Bacteria</taxon>
        <taxon>Bacillati</taxon>
        <taxon>Bacillota</taxon>
        <taxon>Negativicutes</taxon>
        <taxon>Veillonellales</taxon>
        <taxon>Veillonellaceae</taxon>
        <taxon>Veillonella</taxon>
    </lineage>
</organism>
<dbReference type="GO" id="GO:0034069">
    <property type="term" value="F:aminoglycoside N-acetyltransferase activity"/>
    <property type="evidence" value="ECO:0007669"/>
    <property type="project" value="TreeGrafter"/>
</dbReference>
<dbReference type="InterPro" id="IPR016181">
    <property type="entry name" value="Acyl_CoA_acyltransferase"/>
</dbReference>